<keyword evidence="3" id="KW-1185">Reference proteome</keyword>
<gene>
    <name evidence="2" type="ORF">GsuE55_09330</name>
</gene>
<feature type="domain" description="Wadjet protein JetD C-terminal" evidence="1">
    <location>
        <begin position="178"/>
        <end position="311"/>
    </location>
</feature>
<accession>A0A679FJZ5</accession>
<organism evidence="2 3">
    <name type="scientific">Geobacillus subterraneus</name>
    <dbReference type="NCBI Taxonomy" id="129338"/>
    <lineage>
        <taxon>Bacteria</taxon>
        <taxon>Bacillati</taxon>
        <taxon>Bacillota</taxon>
        <taxon>Bacilli</taxon>
        <taxon>Bacillales</taxon>
        <taxon>Anoxybacillaceae</taxon>
        <taxon>Geobacillus</taxon>
    </lineage>
</organism>
<dbReference type="EMBL" id="AP022557">
    <property type="protein sequence ID" value="BBW96100.1"/>
    <property type="molecule type" value="Genomic_DNA"/>
</dbReference>
<dbReference type="InterPro" id="IPR024534">
    <property type="entry name" value="JetD_C"/>
</dbReference>
<dbReference type="RefSeq" id="WP_033843925.1">
    <property type="nucleotide sequence ID" value="NZ_AP022557.1"/>
</dbReference>
<evidence type="ECO:0000313" key="2">
    <source>
        <dbReference type="EMBL" id="BBW96100.1"/>
    </source>
</evidence>
<dbReference type="Proteomes" id="UP000501421">
    <property type="component" value="Chromosome"/>
</dbReference>
<name>A0A679FJZ5_9BACL</name>
<evidence type="ECO:0000259" key="1">
    <source>
        <dbReference type="Pfam" id="PF09983"/>
    </source>
</evidence>
<sequence>MEQIEKRLVAFPKRTISLVELEKLIKPFARTYEAFAEIVLGLEADGTLEMVKARGRTTRTPSLAFQYRIHKHRLMEDYYRELQRWQNRLHPAIQLDAYYGKDPSVWERDKPFIVQIDDYLNTHSLPHEAVAAPERSMELVGDEKWITEGGGREVLERIGLFDRLRIIPVSDPLMFAVHPGNMAQAVQLHLIVENKTTYQALLPALLDTVFSTLIYGKGKTVISSIAQFSLQYPVKADHRFYYFGDIDREGVAIWHSLFQKKPALPALPFYRACLQKEPARGKEYQIERTEALASFLSYFAPDERERLCELLASGRYYPQETLKTRELQHIWREWQWTS</sequence>
<proteinExistence type="predicted"/>
<evidence type="ECO:0000313" key="3">
    <source>
        <dbReference type="Proteomes" id="UP000501421"/>
    </source>
</evidence>
<dbReference type="AlphaFoldDB" id="A0A679FJZ5"/>
<reference evidence="3" key="1">
    <citation type="journal article" date="2020" name="Microbiol. Resour. Announc.">
        <title>Complete Genome Sequence of Geobacillus sp. Strain E55-1, Isolated from Mine Geyser in Japan.</title>
        <authorList>
            <person name="Miyazaki K."/>
            <person name="Hase E."/>
            <person name="Tokito N."/>
        </authorList>
    </citation>
    <scope>NUCLEOTIDE SEQUENCE [LARGE SCALE GENOMIC DNA]</scope>
    <source>
        <strain evidence="3">E55-1</strain>
    </source>
</reference>
<dbReference type="Pfam" id="PF09983">
    <property type="entry name" value="JetD_C"/>
    <property type="match status" value="1"/>
</dbReference>
<protein>
    <recommendedName>
        <fullName evidence="1">Wadjet protein JetD C-terminal domain-containing protein</fullName>
    </recommendedName>
</protein>